<dbReference type="AlphaFoldDB" id="A0A370IDV1"/>
<evidence type="ECO:0000259" key="5">
    <source>
        <dbReference type="PROSITE" id="PS50931"/>
    </source>
</evidence>
<dbReference type="InterPro" id="IPR036388">
    <property type="entry name" value="WH-like_DNA-bd_sf"/>
</dbReference>
<proteinExistence type="inferred from homology"/>
<dbReference type="GO" id="GO:0000976">
    <property type="term" value="F:transcription cis-regulatory region binding"/>
    <property type="evidence" value="ECO:0007669"/>
    <property type="project" value="TreeGrafter"/>
</dbReference>
<organism evidence="6 7">
    <name type="scientific">Nocardia pseudobrasiliensis</name>
    <dbReference type="NCBI Taxonomy" id="45979"/>
    <lineage>
        <taxon>Bacteria</taxon>
        <taxon>Bacillati</taxon>
        <taxon>Actinomycetota</taxon>
        <taxon>Actinomycetes</taxon>
        <taxon>Mycobacteriales</taxon>
        <taxon>Nocardiaceae</taxon>
        <taxon>Nocardia</taxon>
    </lineage>
</organism>
<dbReference type="Gene3D" id="3.40.190.10">
    <property type="entry name" value="Periplasmic binding protein-like II"/>
    <property type="match status" value="2"/>
</dbReference>
<dbReference type="InterPro" id="IPR005119">
    <property type="entry name" value="LysR_subst-bd"/>
</dbReference>
<comment type="similarity">
    <text evidence="1">Belongs to the LysR transcriptional regulatory family.</text>
</comment>
<comment type="caution">
    <text evidence="6">The sequence shown here is derived from an EMBL/GenBank/DDBJ whole genome shotgun (WGS) entry which is preliminary data.</text>
</comment>
<keyword evidence="3 6" id="KW-0238">DNA-binding</keyword>
<dbReference type="EMBL" id="QQBC01000002">
    <property type="protein sequence ID" value="RDI67614.1"/>
    <property type="molecule type" value="Genomic_DNA"/>
</dbReference>
<dbReference type="RefSeq" id="WP_068008276.1">
    <property type="nucleotide sequence ID" value="NZ_QQBC01000002.1"/>
</dbReference>
<gene>
    <name evidence="6" type="ORF">DFR76_10211</name>
</gene>
<dbReference type="SUPFAM" id="SSF46785">
    <property type="entry name" value="Winged helix' DNA-binding domain"/>
    <property type="match status" value="1"/>
</dbReference>
<keyword evidence="7" id="KW-1185">Reference proteome</keyword>
<dbReference type="SUPFAM" id="SSF53850">
    <property type="entry name" value="Periplasmic binding protein-like II"/>
    <property type="match status" value="1"/>
</dbReference>
<dbReference type="PANTHER" id="PTHR30126">
    <property type="entry name" value="HTH-TYPE TRANSCRIPTIONAL REGULATOR"/>
    <property type="match status" value="1"/>
</dbReference>
<dbReference type="STRING" id="1210086.GCA_001613105_07506"/>
<name>A0A370IDV1_9NOCA</name>
<sequence length="314" mass="33322">MPLSPRVPDLTALDLLLSVIELGSLGRAAHAHGISQPSASSRIRYLEKLVGVPVLERSTLGSRPTAAGALIAEWARSVVDAAARLDAGIETLRAQRDSQLSVAASQTVAEYLFPKWLMALRIRLPGTAIALEAGNSAEVVRAVREGRATIGFVEVPEPPEELDGEVVARDHLVVVVARTHHWATRASIGPDELAETPLICREPSSGTRIAFEQAMIRRRPGWRPEVLLELSSTTAIKSAVAEGIGPAVLSSLAVRTELAEGVLISPALTDLDLSRPLRAIWPHGSRPVGPARDLLTVARATPVADTTIADVGPA</sequence>
<dbReference type="InterPro" id="IPR000847">
    <property type="entry name" value="LysR_HTH_N"/>
</dbReference>
<dbReference type="Pfam" id="PF00126">
    <property type="entry name" value="HTH_1"/>
    <property type="match status" value="1"/>
</dbReference>
<reference evidence="6 7" key="1">
    <citation type="submission" date="2018-07" db="EMBL/GenBank/DDBJ databases">
        <title>Genomic Encyclopedia of Type Strains, Phase IV (KMG-IV): sequencing the most valuable type-strain genomes for metagenomic binning, comparative biology and taxonomic classification.</title>
        <authorList>
            <person name="Goeker M."/>
        </authorList>
    </citation>
    <scope>NUCLEOTIDE SEQUENCE [LARGE SCALE GENOMIC DNA]</scope>
    <source>
        <strain evidence="6 7">DSM 44290</strain>
    </source>
</reference>
<keyword evidence="4" id="KW-0804">Transcription</keyword>
<evidence type="ECO:0000313" key="7">
    <source>
        <dbReference type="Proteomes" id="UP000254869"/>
    </source>
</evidence>
<dbReference type="Proteomes" id="UP000254869">
    <property type="component" value="Unassembled WGS sequence"/>
</dbReference>
<dbReference type="InterPro" id="IPR036390">
    <property type="entry name" value="WH_DNA-bd_sf"/>
</dbReference>
<keyword evidence="2" id="KW-0805">Transcription regulation</keyword>
<dbReference type="Gene3D" id="1.10.10.10">
    <property type="entry name" value="Winged helix-like DNA-binding domain superfamily/Winged helix DNA-binding domain"/>
    <property type="match status" value="1"/>
</dbReference>
<dbReference type="Pfam" id="PF03466">
    <property type="entry name" value="LysR_substrate"/>
    <property type="match status" value="1"/>
</dbReference>
<feature type="domain" description="HTH lysR-type" evidence="5">
    <location>
        <begin position="8"/>
        <end position="65"/>
    </location>
</feature>
<accession>A0A370IDV1</accession>
<evidence type="ECO:0000256" key="3">
    <source>
        <dbReference type="ARBA" id="ARBA00023125"/>
    </source>
</evidence>
<evidence type="ECO:0000256" key="1">
    <source>
        <dbReference type="ARBA" id="ARBA00009437"/>
    </source>
</evidence>
<dbReference type="GO" id="GO:0003700">
    <property type="term" value="F:DNA-binding transcription factor activity"/>
    <property type="evidence" value="ECO:0007669"/>
    <property type="project" value="InterPro"/>
</dbReference>
<protein>
    <submittedName>
        <fullName evidence="6">DNA-binding transcriptional LysR family regulator</fullName>
    </submittedName>
</protein>
<evidence type="ECO:0000313" key="6">
    <source>
        <dbReference type="EMBL" id="RDI67614.1"/>
    </source>
</evidence>
<dbReference type="PANTHER" id="PTHR30126:SF39">
    <property type="entry name" value="HTH-TYPE TRANSCRIPTIONAL REGULATOR CYSL"/>
    <property type="match status" value="1"/>
</dbReference>
<evidence type="ECO:0000256" key="4">
    <source>
        <dbReference type="ARBA" id="ARBA00023163"/>
    </source>
</evidence>
<dbReference type="PROSITE" id="PS50931">
    <property type="entry name" value="HTH_LYSR"/>
    <property type="match status" value="1"/>
</dbReference>
<evidence type="ECO:0000256" key="2">
    <source>
        <dbReference type="ARBA" id="ARBA00023015"/>
    </source>
</evidence>